<gene>
    <name evidence="1" type="ORF">Ahy_A09g043881</name>
</gene>
<reference evidence="1 2" key="1">
    <citation type="submission" date="2019-01" db="EMBL/GenBank/DDBJ databases">
        <title>Sequencing of cultivated peanut Arachis hypogaea provides insights into genome evolution and oil improvement.</title>
        <authorList>
            <person name="Chen X."/>
        </authorList>
    </citation>
    <scope>NUCLEOTIDE SEQUENCE [LARGE SCALE GENOMIC DNA]</scope>
    <source>
        <strain evidence="2">cv. Fuhuasheng</strain>
        <tissue evidence="1">Leaves</tissue>
    </source>
</reference>
<dbReference type="Proteomes" id="UP000289738">
    <property type="component" value="Chromosome A09"/>
</dbReference>
<keyword evidence="2" id="KW-1185">Reference proteome</keyword>
<evidence type="ECO:0000313" key="1">
    <source>
        <dbReference type="EMBL" id="RYR38720.1"/>
    </source>
</evidence>
<comment type="caution">
    <text evidence="1">The sequence shown here is derived from an EMBL/GenBank/DDBJ whole genome shotgun (WGS) entry which is preliminary data.</text>
</comment>
<sequence>MTVKTRYPTIPIHMGMFSLRNNSVCLMFPFGYPCCSAATAAMLYEEKEEGKHIGYHCPLSLSTKGYMTPYESTAPRSKDTLTR</sequence>
<accession>A0A445BJ71</accession>
<evidence type="ECO:0000313" key="2">
    <source>
        <dbReference type="Proteomes" id="UP000289738"/>
    </source>
</evidence>
<name>A0A445BJ71_ARAHY</name>
<proteinExistence type="predicted"/>
<organism evidence="1 2">
    <name type="scientific">Arachis hypogaea</name>
    <name type="common">Peanut</name>
    <dbReference type="NCBI Taxonomy" id="3818"/>
    <lineage>
        <taxon>Eukaryota</taxon>
        <taxon>Viridiplantae</taxon>
        <taxon>Streptophyta</taxon>
        <taxon>Embryophyta</taxon>
        <taxon>Tracheophyta</taxon>
        <taxon>Spermatophyta</taxon>
        <taxon>Magnoliopsida</taxon>
        <taxon>eudicotyledons</taxon>
        <taxon>Gunneridae</taxon>
        <taxon>Pentapetalae</taxon>
        <taxon>rosids</taxon>
        <taxon>fabids</taxon>
        <taxon>Fabales</taxon>
        <taxon>Fabaceae</taxon>
        <taxon>Papilionoideae</taxon>
        <taxon>50 kb inversion clade</taxon>
        <taxon>dalbergioids sensu lato</taxon>
        <taxon>Dalbergieae</taxon>
        <taxon>Pterocarpus clade</taxon>
        <taxon>Arachis</taxon>
    </lineage>
</organism>
<dbReference type="EMBL" id="SDMP01000009">
    <property type="protein sequence ID" value="RYR38720.1"/>
    <property type="molecule type" value="Genomic_DNA"/>
</dbReference>
<protein>
    <submittedName>
        <fullName evidence="1">Uncharacterized protein</fullName>
    </submittedName>
</protein>
<dbReference type="AlphaFoldDB" id="A0A445BJ71"/>